<evidence type="ECO:0000313" key="4">
    <source>
        <dbReference type="EMBL" id="MPM14946.1"/>
    </source>
</evidence>
<dbReference type="InterPro" id="IPR032877">
    <property type="entry name" value="Transposase_HTH"/>
</dbReference>
<evidence type="ECO:0000259" key="1">
    <source>
        <dbReference type="Pfam" id="PF01610"/>
    </source>
</evidence>
<dbReference type="InterPro" id="IPR002560">
    <property type="entry name" value="Transposase_DDE"/>
</dbReference>
<dbReference type="AlphaFoldDB" id="A0A644XFE0"/>
<feature type="domain" description="Transposase IS204/IS1001/IS1096/IS1165 helix-turn-helix" evidence="2">
    <location>
        <begin position="100"/>
        <end position="150"/>
    </location>
</feature>
<sequence>MMNGFSQTDIFTIALGLTEPWKVTKVEMIPSEKNPDRMEVHITVDYQEGSKFPCPECGERCPVYDSKQKVWRHLNFFQYRCYIHARVPRIECEQHKVRLVDVPWARSGSGFTLLMEAVLLTMLQQMPVSQVAKQVGEHDTRLWRLISLYVEQALEKQDFSGVDAIGVDEYSHKGQHYITVFLAHPEKDGSKARVLFTVEGKGKDAVKQFLDTFKAKQGEPDKVGDVTSDMCHGYRNAMGDAFPQARTTVDKFHVVKMMGDSVDQIRRREMRSKDRKKIGSLEGTRYLWLKNKQNLTEKQQNQLELLLSTDHLDTVTAYNYRLKLQGFYENCLDYESAVEAFEALCMELSNSRISEMQKVAQSLTRNALEILNYFESRKTNALLEGFNSMISLIKHRARGFRNMKNFMAMIYFVCGELALPKATIM</sequence>
<dbReference type="Pfam" id="PF13542">
    <property type="entry name" value="HTH_Tnp_ISL3"/>
    <property type="match status" value="1"/>
</dbReference>
<dbReference type="InterPro" id="IPR029261">
    <property type="entry name" value="Transposase_Znf"/>
</dbReference>
<proteinExistence type="predicted"/>
<organism evidence="4">
    <name type="scientific">bioreactor metagenome</name>
    <dbReference type="NCBI Taxonomy" id="1076179"/>
    <lineage>
        <taxon>unclassified sequences</taxon>
        <taxon>metagenomes</taxon>
        <taxon>ecological metagenomes</taxon>
    </lineage>
</organism>
<protein>
    <submittedName>
        <fullName evidence="4">ISL3 family transposase ISMac21</fullName>
    </submittedName>
</protein>
<accession>A0A644XFE0</accession>
<gene>
    <name evidence="4" type="ORF">SDC9_61310</name>
</gene>
<dbReference type="NCBIfam" id="NF033550">
    <property type="entry name" value="transpos_ISL3"/>
    <property type="match status" value="1"/>
</dbReference>
<dbReference type="Pfam" id="PF14690">
    <property type="entry name" value="Zn_ribbon_ISL3"/>
    <property type="match status" value="1"/>
</dbReference>
<dbReference type="PANTHER" id="PTHR33498">
    <property type="entry name" value="TRANSPOSASE FOR INSERTION SEQUENCE ELEMENT IS1557"/>
    <property type="match status" value="1"/>
</dbReference>
<name>A0A644XFE0_9ZZZZ</name>
<evidence type="ECO:0000259" key="3">
    <source>
        <dbReference type="Pfam" id="PF14690"/>
    </source>
</evidence>
<dbReference type="EMBL" id="VSSQ01002361">
    <property type="protein sequence ID" value="MPM14946.1"/>
    <property type="molecule type" value="Genomic_DNA"/>
</dbReference>
<evidence type="ECO:0000259" key="2">
    <source>
        <dbReference type="Pfam" id="PF13542"/>
    </source>
</evidence>
<feature type="domain" description="Transposase IS204/IS1001/IS1096/IS1165 DDE" evidence="1">
    <location>
        <begin position="165"/>
        <end position="410"/>
    </location>
</feature>
<comment type="caution">
    <text evidence="4">The sequence shown here is derived from an EMBL/GenBank/DDBJ whole genome shotgun (WGS) entry which is preliminary data.</text>
</comment>
<dbReference type="PANTHER" id="PTHR33498:SF1">
    <property type="entry name" value="TRANSPOSASE FOR INSERTION SEQUENCE ELEMENT IS1557"/>
    <property type="match status" value="1"/>
</dbReference>
<dbReference type="InterPro" id="IPR047951">
    <property type="entry name" value="Transpos_ISL3"/>
</dbReference>
<reference evidence="4" key="1">
    <citation type="submission" date="2019-08" db="EMBL/GenBank/DDBJ databases">
        <authorList>
            <person name="Kucharzyk K."/>
            <person name="Murdoch R.W."/>
            <person name="Higgins S."/>
            <person name="Loffler F."/>
        </authorList>
    </citation>
    <scope>NUCLEOTIDE SEQUENCE</scope>
</reference>
<feature type="domain" description="Transposase IS204/IS1001/IS1096/IS1165 zinc-finger" evidence="3">
    <location>
        <begin position="52"/>
        <end position="95"/>
    </location>
</feature>
<dbReference type="Pfam" id="PF01610">
    <property type="entry name" value="DDE_Tnp_ISL3"/>
    <property type="match status" value="1"/>
</dbReference>